<gene>
    <name evidence="1" type="ORF">FHS21_004010</name>
</gene>
<sequence length="87" mass="9697">MDYKKNLSDPVAKRTLLAQCISDFNRQSQNKRANMAVVMRISEKDAPSVFCKRLIDGIASGRITTSEVETTNSQRVSPKVLKVILGQ</sequence>
<proteinExistence type="predicted"/>
<dbReference type="Proteomes" id="UP000554520">
    <property type="component" value="Unassembled WGS sequence"/>
</dbReference>
<protein>
    <submittedName>
        <fullName evidence="1">Uncharacterized protein</fullName>
    </submittedName>
</protein>
<dbReference type="AlphaFoldDB" id="A0A839U914"/>
<keyword evidence="2" id="KW-1185">Reference proteome</keyword>
<accession>A0A839U914</accession>
<evidence type="ECO:0000313" key="1">
    <source>
        <dbReference type="EMBL" id="MBB3147586.1"/>
    </source>
</evidence>
<organism evidence="1 2">
    <name type="scientific">Phyllobacterium trifolii</name>
    <dbReference type="NCBI Taxonomy" id="300193"/>
    <lineage>
        <taxon>Bacteria</taxon>
        <taxon>Pseudomonadati</taxon>
        <taxon>Pseudomonadota</taxon>
        <taxon>Alphaproteobacteria</taxon>
        <taxon>Hyphomicrobiales</taxon>
        <taxon>Phyllobacteriaceae</taxon>
        <taxon>Phyllobacterium</taxon>
    </lineage>
</organism>
<dbReference type="EMBL" id="JACHXN010000013">
    <property type="protein sequence ID" value="MBB3147586.1"/>
    <property type="molecule type" value="Genomic_DNA"/>
</dbReference>
<name>A0A839U914_9HYPH</name>
<dbReference type="RefSeq" id="WP_112530294.1">
    <property type="nucleotide sequence ID" value="NZ_JACHXN010000013.1"/>
</dbReference>
<evidence type="ECO:0000313" key="2">
    <source>
        <dbReference type="Proteomes" id="UP000554520"/>
    </source>
</evidence>
<reference evidence="1 2" key="1">
    <citation type="submission" date="2020-08" db="EMBL/GenBank/DDBJ databases">
        <title>Genomic Encyclopedia of Type Strains, Phase III (KMG-III): the genomes of soil and plant-associated and newly described type strains.</title>
        <authorList>
            <person name="Whitman W."/>
        </authorList>
    </citation>
    <scope>NUCLEOTIDE SEQUENCE [LARGE SCALE GENOMIC DNA]</scope>
    <source>
        <strain evidence="1 2">CECT 7015</strain>
    </source>
</reference>
<comment type="caution">
    <text evidence="1">The sequence shown here is derived from an EMBL/GenBank/DDBJ whole genome shotgun (WGS) entry which is preliminary data.</text>
</comment>